<dbReference type="GO" id="GO:0016020">
    <property type="term" value="C:membrane"/>
    <property type="evidence" value="ECO:0007669"/>
    <property type="project" value="UniProtKB-SubCell"/>
</dbReference>
<dbReference type="AlphaFoldDB" id="A0A0F7VHH3"/>
<name>A0A0F7VHH3_9BILA</name>
<feature type="transmembrane region" description="Helical" evidence="6">
    <location>
        <begin position="349"/>
        <end position="370"/>
    </location>
</feature>
<feature type="transmembrane region" description="Helical" evidence="6">
    <location>
        <begin position="271"/>
        <end position="292"/>
    </location>
</feature>
<evidence type="ECO:0000259" key="7">
    <source>
        <dbReference type="Pfam" id="PF00520"/>
    </source>
</evidence>
<dbReference type="SUPFAM" id="SSF81324">
    <property type="entry name" value="Voltage-gated potassium channels"/>
    <property type="match status" value="1"/>
</dbReference>
<evidence type="ECO:0000256" key="5">
    <source>
        <dbReference type="SAM" id="MobiDB-lite"/>
    </source>
</evidence>
<feature type="domain" description="Ion transport" evidence="7">
    <location>
        <begin position="137"/>
        <end position="370"/>
    </location>
</feature>
<comment type="subcellular location">
    <subcellularLocation>
        <location evidence="1">Membrane</location>
        <topology evidence="1">Multi-pass membrane protein</topology>
    </subcellularLocation>
</comment>
<dbReference type="PANTHER" id="PTHR45638:SF7">
    <property type="entry name" value="CYCLIC NUCLEOTIDE-GATED ION CHANNEL-LIKE, ISOFORM E"/>
    <property type="match status" value="1"/>
</dbReference>
<keyword evidence="4 6" id="KW-0472">Membrane</keyword>
<evidence type="ECO:0000256" key="2">
    <source>
        <dbReference type="ARBA" id="ARBA00022692"/>
    </source>
</evidence>
<sequence length="372" mass="42350">HDTNEQVSVRLNSGQIQSSADNAASQAGLQQSAVPMGNYAGKHVRKSLSGSAGWAKLRRTVQVTSAVGKELKKRKTKKSASLTRQDSFLKRFSTRQTTDTIEDNAAGGSENRSEPKIPYGTYYEGHKYVINPDDNTLFHWLTILTIFSLYNIWTCIARQAWPELQQAVSPLWYTMDSISDFLFILDVVVQFRTGYLEQGIMVYKTKKLAIHYMKSRPFIIDLLCLAPLDLLQFQIGVQPMLRFPRFLKVYRCITFYYIVESRTIYPNLWRVVNLVHVLLLLAHWFACFHFVISKAEGFPAGGWAYPDPVDEFATLARKYLKSLYWSTLTLTTIGDLDTPTSNWAYTFQIVSYLIGVFIFATIVGQVGNVITN</sequence>
<dbReference type="Pfam" id="PF00520">
    <property type="entry name" value="Ion_trans"/>
    <property type="match status" value="1"/>
</dbReference>
<gene>
    <name evidence="8" type="primary">Eka-cGMP gated channel alpha 1</name>
</gene>
<feature type="non-terminal residue" evidence="8">
    <location>
        <position position="372"/>
    </location>
</feature>
<dbReference type="InterPro" id="IPR005821">
    <property type="entry name" value="Ion_trans_dom"/>
</dbReference>
<evidence type="ECO:0000313" key="8">
    <source>
        <dbReference type="EMBL" id="CFW94213.1"/>
    </source>
</evidence>
<feature type="non-terminal residue" evidence="8">
    <location>
        <position position="1"/>
    </location>
</feature>
<evidence type="ECO:0000256" key="4">
    <source>
        <dbReference type="ARBA" id="ARBA00023136"/>
    </source>
</evidence>
<dbReference type="PANTHER" id="PTHR45638">
    <property type="entry name" value="CYCLIC NUCLEOTIDE-GATED CATION CHANNEL SUBUNIT A"/>
    <property type="match status" value="1"/>
</dbReference>
<evidence type="ECO:0000256" key="3">
    <source>
        <dbReference type="ARBA" id="ARBA00022989"/>
    </source>
</evidence>
<dbReference type="GO" id="GO:0005221">
    <property type="term" value="F:intracellularly cyclic nucleotide-activated monoatomic cation channel activity"/>
    <property type="evidence" value="ECO:0007669"/>
    <property type="project" value="InterPro"/>
</dbReference>
<reference evidence="8" key="1">
    <citation type="submission" date="2015-03" db="EMBL/GenBank/DDBJ databases">
        <title>Different light-mediated pathways in the principle and secondary eyes of a spider and the eyes of an onychophoran.</title>
        <authorList>
            <person name="Samadi L."/>
            <person name="Schmid A."/>
            <person name="Eriksson B.J."/>
        </authorList>
    </citation>
    <scope>NUCLEOTIDE SEQUENCE</scope>
    <source>
        <strain evidence="8">Ek4</strain>
    </source>
</reference>
<keyword evidence="2 6" id="KW-0812">Transmembrane</keyword>
<proteinExistence type="evidence at transcript level"/>
<keyword evidence="3 6" id="KW-1133">Transmembrane helix</keyword>
<dbReference type="InterPro" id="IPR050866">
    <property type="entry name" value="CNG_cation_channel"/>
</dbReference>
<dbReference type="FunFam" id="1.10.287.70:FF:000072">
    <property type="entry name" value="Cyclic nucleotide gated channel beta 3"/>
    <property type="match status" value="1"/>
</dbReference>
<organism evidence="8">
    <name type="scientific">Euperipatoides kanangrensis</name>
    <dbReference type="NCBI Taxonomy" id="488523"/>
    <lineage>
        <taxon>Eukaryota</taxon>
        <taxon>Metazoa</taxon>
        <taxon>Ecdysozoa</taxon>
        <taxon>Onychophora</taxon>
        <taxon>Udeonychophora</taxon>
        <taxon>Euonychophora</taxon>
        <taxon>Peripatopsidae</taxon>
        <taxon>Euperipatoides</taxon>
    </lineage>
</organism>
<protein>
    <submittedName>
        <fullName evidence="8">Eka-cGMP gated channel alpha 1 protein</fullName>
    </submittedName>
</protein>
<evidence type="ECO:0000256" key="6">
    <source>
        <dbReference type="SAM" id="Phobius"/>
    </source>
</evidence>
<dbReference type="EMBL" id="LN830704">
    <property type="protein sequence ID" value="CFW94213.1"/>
    <property type="molecule type" value="mRNA"/>
</dbReference>
<dbReference type="Gene3D" id="1.10.287.70">
    <property type="match status" value="1"/>
</dbReference>
<dbReference type="GO" id="GO:0044877">
    <property type="term" value="F:protein-containing complex binding"/>
    <property type="evidence" value="ECO:0007669"/>
    <property type="project" value="TreeGrafter"/>
</dbReference>
<accession>A0A0F7VHH3</accession>
<feature type="region of interest" description="Disordered" evidence="5">
    <location>
        <begin position="1"/>
        <end position="29"/>
    </location>
</feature>
<evidence type="ECO:0000256" key="1">
    <source>
        <dbReference type="ARBA" id="ARBA00004141"/>
    </source>
</evidence>